<dbReference type="PANTHER" id="PTHR21568:SF0">
    <property type="entry name" value="TRNA PSEUDOURIDINE SYNTHASE PUS10"/>
    <property type="match status" value="1"/>
</dbReference>
<feature type="domain" description="Pus10-like C-terminal" evidence="5">
    <location>
        <begin position="197"/>
        <end position="322"/>
    </location>
</feature>
<dbReference type="Proteomes" id="UP000823046">
    <property type="component" value="Unassembled WGS sequence"/>
</dbReference>
<keyword evidence="3" id="KW-0819">tRNA processing</keyword>
<evidence type="ECO:0000256" key="2">
    <source>
        <dbReference type="ARBA" id="ARBA00012787"/>
    </source>
</evidence>
<evidence type="ECO:0000313" key="7">
    <source>
        <dbReference type="Proteomes" id="UP000823046"/>
    </source>
</evidence>
<keyword evidence="7" id="KW-1185">Reference proteome</keyword>
<dbReference type="InterPro" id="IPR020103">
    <property type="entry name" value="PsdUridine_synth_cat_dom_sf"/>
</dbReference>
<evidence type="ECO:0000259" key="5">
    <source>
        <dbReference type="Pfam" id="PF21238"/>
    </source>
</evidence>
<comment type="caution">
    <text evidence="6">The sequence shown here is derived from an EMBL/GenBank/DDBJ whole genome shotgun (WGS) entry which is preliminary data.</text>
</comment>
<evidence type="ECO:0000256" key="4">
    <source>
        <dbReference type="ARBA" id="ARBA00023235"/>
    </source>
</evidence>
<sequence length="333" mass="38629">MSIREFCAALPLSVACLQGIYQRWYRKFCRHMSHSIWFLEGETLTFFSVEEAVGLPFLDIFQAESLKFSSAGREDRDVRMLEGRPFLVELTNAEFGVHDWPQRVASKFQKHQGIQFENSPYSYVTLNKDYHLRFLTSSSLSSFFYNQTFPPLLPSCSLPLDHLFQLSTNSIKMEKSSPWIDTLTVEIPQFSFASTIKECTVGLQYGAEEKRKTYDCLVVSTLPLSKSLLEEKCKTLQHSLPMEIAQSTPIRVLHRRNLACRKKWLYKLEMQWLHPYLFLVQLETHAGMYIKEFIHGDLGRTLPNLSALFDNFLDVLQLDVRKLLFSPSFTPPI</sequence>
<organism evidence="6 7">
    <name type="scientific">Cardiosporidium cionae</name>
    <dbReference type="NCBI Taxonomy" id="476202"/>
    <lineage>
        <taxon>Eukaryota</taxon>
        <taxon>Sar</taxon>
        <taxon>Alveolata</taxon>
        <taxon>Apicomplexa</taxon>
        <taxon>Aconoidasida</taxon>
        <taxon>Nephromycida</taxon>
        <taxon>Cardiosporidium</taxon>
    </lineage>
</organism>
<dbReference type="InterPro" id="IPR039894">
    <property type="entry name" value="Pus10-like"/>
</dbReference>
<dbReference type="Pfam" id="PF21238">
    <property type="entry name" value="Pus10_C"/>
    <property type="match status" value="2"/>
</dbReference>
<name>A0ABQ7JCL5_9APIC</name>
<dbReference type="Gene3D" id="3.30.70.2510">
    <property type="match status" value="1"/>
</dbReference>
<evidence type="ECO:0000313" key="6">
    <source>
        <dbReference type="EMBL" id="KAF8821380.1"/>
    </source>
</evidence>
<protein>
    <recommendedName>
        <fullName evidence="2">tRNA pseudouridine(55) synthase</fullName>
        <ecNumber evidence="2">5.4.99.25</ecNumber>
    </recommendedName>
</protein>
<dbReference type="InterPro" id="IPR048741">
    <property type="entry name" value="Pus10-like_C"/>
</dbReference>
<feature type="domain" description="Pus10-like C-terminal" evidence="5">
    <location>
        <begin position="25"/>
        <end position="95"/>
    </location>
</feature>
<dbReference type="PANTHER" id="PTHR21568">
    <property type="entry name" value="TRNA PSEUDOURIDINE SYNTHASE PUS10"/>
    <property type="match status" value="1"/>
</dbReference>
<dbReference type="PROSITE" id="PS51257">
    <property type="entry name" value="PROKAR_LIPOPROTEIN"/>
    <property type="match status" value="1"/>
</dbReference>
<comment type="similarity">
    <text evidence="1">Belongs to the pseudouridine synthase Pus10 family.</text>
</comment>
<dbReference type="Gene3D" id="3.30.70.3190">
    <property type="match status" value="1"/>
</dbReference>
<accession>A0ABQ7JCL5</accession>
<dbReference type="SUPFAM" id="SSF55120">
    <property type="entry name" value="Pseudouridine synthase"/>
    <property type="match status" value="1"/>
</dbReference>
<evidence type="ECO:0000256" key="1">
    <source>
        <dbReference type="ARBA" id="ARBA00009652"/>
    </source>
</evidence>
<reference evidence="6 7" key="1">
    <citation type="journal article" date="2020" name="bioRxiv">
        <title>Metabolic contributions of an alphaproteobacterial endosymbiont in the apicomplexan Cardiosporidium cionae.</title>
        <authorList>
            <person name="Hunter E.S."/>
            <person name="Paight C.J."/>
            <person name="Lane C.E."/>
        </authorList>
    </citation>
    <scope>NUCLEOTIDE SEQUENCE [LARGE SCALE GENOMIC DNA]</scope>
    <source>
        <strain evidence="6">ESH_2018</strain>
    </source>
</reference>
<dbReference type="EC" id="5.4.99.25" evidence="2"/>
<evidence type="ECO:0000256" key="3">
    <source>
        <dbReference type="ARBA" id="ARBA00022694"/>
    </source>
</evidence>
<proteinExistence type="inferred from homology"/>
<keyword evidence="4" id="KW-0413">Isomerase</keyword>
<dbReference type="EMBL" id="JADAQX010000187">
    <property type="protein sequence ID" value="KAF8821380.1"/>
    <property type="molecule type" value="Genomic_DNA"/>
</dbReference>
<gene>
    <name evidence="6" type="ORF">IE077_002098</name>
</gene>